<reference evidence="10 11" key="1">
    <citation type="submission" date="2020-08" db="EMBL/GenBank/DDBJ databases">
        <title>The Agave Microbiome: Exploring the role of microbial communities in plant adaptations to desert environments.</title>
        <authorList>
            <person name="Partida-Martinez L.P."/>
        </authorList>
    </citation>
    <scope>NUCLEOTIDE SEQUENCE [LARGE SCALE GENOMIC DNA]</scope>
    <source>
        <strain evidence="10 11">AS2.23</strain>
    </source>
</reference>
<comment type="subcellular location">
    <subcellularLocation>
        <location evidence="1 7">Cell membrane</location>
        <topology evidence="1 7">Multi-pass membrane protein</topology>
    </subcellularLocation>
</comment>
<comment type="caution">
    <text evidence="10">The sequence shown here is derived from an EMBL/GenBank/DDBJ whole genome shotgun (WGS) entry which is preliminary data.</text>
</comment>
<dbReference type="Proteomes" id="UP000533269">
    <property type="component" value="Unassembled WGS sequence"/>
</dbReference>
<reference evidence="10 11" key="2">
    <citation type="submission" date="2020-08" db="EMBL/GenBank/DDBJ databases">
        <authorList>
            <person name="Partida-Martinez L."/>
            <person name="Huntemann M."/>
            <person name="Clum A."/>
            <person name="Wang J."/>
            <person name="Palaniappan K."/>
            <person name="Ritter S."/>
            <person name="Chen I.-M."/>
            <person name="Stamatis D."/>
            <person name="Reddy T."/>
            <person name="O'Malley R."/>
            <person name="Daum C."/>
            <person name="Shapiro N."/>
            <person name="Ivanova N."/>
            <person name="Kyrpides N."/>
            <person name="Woyke T."/>
        </authorList>
    </citation>
    <scope>NUCLEOTIDE SEQUENCE [LARGE SCALE GENOMIC DNA]</scope>
    <source>
        <strain evidence="10 11">AS2.23</strain>
    </source>
</reference>
<dbReference type="SUPFAM" id="SSF161098">
    <property type="entry name" value="MetI-like"/>
    <property type="match status" value="1"/>
</dbReference>
<gene>
    <name evidence="10" type="ORF">FHR75_004003</name>
</gene>
<dbReference type="InterPro" id="IPR000515">
    <property type="entry name" value="MetI-like"/>
</dbReference>
<feature type="transmembrane region" description="Helical" evidence="7">
    <location>
        <begin position="180"/>
        <end position="202"/>
    </location>
</feature>
<dbReference type="EMBL" id="JACHVY010000005">
    <property type="protein sequence ID" value="MBB2903161.1"/>
    <property type="molecule type" value="Genomic_DNA"/>
</dbReference>
<keyword evidence="2 7" id="KW-0813">Transport</keyword>
<dbReference type="PANTHER" id="PTHR30193">
    <property type="entry name" value="ABC TRANSPORTER PERMEASE PROTEIN"/>
    <property type="match status" value="1"/>
</dbReference>
<keyword evidence="5 7" id="KW-1133">Transmembrane helix</keyword>
<keyword evidence="10" id="KW-0762">Sugar transport</keyword>
<keyword evidence="4 7" id="KW-0812">Transmembrane</keyword>
<dbReference type="Gene3D" id="1.10.3720.10">
    <property type="entry name" value="MetI-like"/>
    <property type="match status" value="1"/>
</dbReference>
<evidence type="ECO:0000313" key="11">
    <source>
        <dbReference type="Proteomes" id="UP000533269"/>
    </source>
</evidence>
<evidence type="ECO:0000313" key="10">
    <source>
        <dbReference type="EMBL" id="MBB2903161.1"/>
    </source>
</evidence>
<dbReference type="InterPro" id="IPR035906">
    <property type="entry name" value="MetI-like_sf"/>
</dbReference>
<evidence type="ECO:0000256" key="1">
    <source>
        <dbReference type="ARBA" id="ARBA00004651"/>
    </source>
</evidence>
<dbReference type="CDD" id="cd06261">
    <property type="entry name" value="TM_PBP2"/>
    <property type="match status" value="1"/>
</dbReference>
<evidence type="ECO:0000256" key="6">
    <source>
        <dbReference type="ARBA" id="ARBA00023136"/>
    </source>
</evidence>
<sequence length="314" mass="34189">MSTATTPSAPSPTNTHRNDPAGAGTSITASKAPYIFISPFFVLYGLFMIVPIGVGLYLSLTDWAGIGSPTFVGLRNYQWLLTDYSFWTAVGNTAIYVAVSMLIVLPLALLIAQALNARGLRGRDLFRLSYFTPVVLSPIVIALVFTLFYDREFGLFNAFFRGVFGWGGIDWLGDPSWAKLSVVLLVIWKWTGYMTIFFLAGLQNVPRELYEAAALDGSGPIRTFFAVTLPVLRPVTAFVAVTTLVSSAQIFEEPYLLTQGGPGESTLSVAQFIFRAAFERQQMGYAAAAGVIMFVFVFALGRSANKVFGVGSTR</sequence>
<keyword evidence="6 7" id="KW-0472">Membrane</keyword>
<feature type="transmembrane region" description="Helical" evidence="7">
    <location>
        <begin position="128"/>
        <end position="149"/>
    </location>
</feature>
<feature type="transmembrane region" description="Helical" evidence="7">
    <location>
        <begin position="283"/>
        <end position="301"/>
    </location>
</feature>
<dbReference type="PROSITE" id="PS50928">
    <property type="entry name" value="ABC_TM1"/>
    <property type="match status" value="1"/>
</dbReference>
<evidence type="ECO:0000256" key="8">
    <source>
        <dbReference type="SAM" id="MobiDB-lite"/>
    </source>
</evidence>
<evidence type="ECO:0000256" key="5">
    <source>
        <dbReference type="ARBA" id="ARBA00022989"/>
    </source>
</evidence>
<evidence type="ECO:0000259" key="9">
    <source>
        <dbReference type="PROSITE" id="PS50928"/>
    </source>
</evidence>
<organism evidence="10 11">
    <name type="scientific">Kineococcus radiotolerans</name>
    <dbReference type="NCBI Taxonomy" id="131568"/>
    <lineage>
        <taxon>Bacteria</taxon>
        <taxon>Bacillati</taxon>
        <taxon>Actinomycetota</taxon>
        <taxon>Actinomycetes</taxon>
        <taxon>Kineosporiales</taxon>
        <taxon>Kineosporiaceae</taxon>
        <taxon>Kineococcus</taxon>
    </lineage>
</organism>
<name>A0A7W4TRG9_KINRA</name>
<comment type="similarity">
    <text evidence="7">Belongs to the binding-protein-dependent transport system permease family.</text>
</comment>
<dbReference type="AlphaFoldDB" id="A0A7W4TRG9"/>
<evidence type="ECO:0000256" key="2">
    <source>
        <dbReference type="ARBA" id="ARBA00022448"/>
    </source>
</evidence>
<feature type="compositionally biased region" description="Low complexity" evidence="8">
    <location>
        <begin position="1"/>
        <end position="13"/>
    </location>
</feature>
<feature type="transmembrane region" description="Helical" evidence="7">
    <location>
        <begin position="94"/>
        <end position="116"/>
    </location>
</feature>
<dbReference type="Pfam" id="PF00528">
    <property type="entry name" value="BPD_transp_1"/>
    <property type="match status" value="1"/>
</dbReference>
<proteinExistence type="inferred from homology"/>
<keyword evidence="3" id="KW-1003">Cell membrane</keyword>
<dbReference type="GO" id="GO:0055085">
    <property type="term" value="P:transmembrane transport"/>
    <property type="evidence" value="ECO:0007669"/>
    <property type="project" value="InterPro"/>
</dbReference>
<dbReference type="RefSeq" id="WP_183392785.1">
    <property type="nucleotide sequence ID" value="NZ_JACHVY010000005.1"/>
</dbReference>
<accession>A0A7W4TRG9</accession>
<feature type="region of interest" description="Disordered" evidence="8">
    <location>
        <begin position="1"/>
        <end position="22"/>
    </location>
</feature>
<evidence type="ECO:0000256" key="3">
    <source>
        <dbReference type="ARBA" id="ARBA00022475"/>
    </source>
</evidence>
<dbReference type="GO" id="GO:0005886">
    <property type="term" value="C:plasma membrane"/>
    <property type="evidence" value="ECO:0007669"/>
    <property type="project" value="UniProtKB-SubCell"/>
</dbReference>
<feature type="domain" description="ABC transmembrane type-1" evidence="9">
    <location>
        <begin position="90"/>
        <end position="304"/>
    </location>
</feature>
<dbReference type="InterPro" id="IPR051393">
    <property type="entry name" value="ABC_transporter_permease"/>
</dbReference>
<evidence type="ECO:0000256" key="7">
    <source>
        <dbReference type="RuleBase" id="RU363032"/>
    </source>
</evidence>
<dbReference type="PANTHER" id="PTHR30193:SF41">
    <property type="entry name" value="DIACETYLCHITOBIOSE UPTAKE SYSTEM PERMEASE PROTEIN NGCF"/>
    <property type="match status" value="1"/>
</dbReference>
<evidence type="ECO:0000256" key="4">
    <source>
        <dbReference type="ARBA" id="ARBA00022692"/>
    </source>
</evidence>
<protein>
    <submittedName>
        <fullName evidence="10">ABC-type sugar transport system permease subunit</fullName>
    </submittedName>
</protein>
<feature type="transmembrane region" description="Helical" evidence="7">
    <location>
        <begin position="34"/>
        <end position="58"/>
    </location>
</feature>